<dbReference type="RefSeq" id="WP_191945028.1">
    <property type="nucleotide sequence ID" value="NZ_JACYNP010000008.1"/>
</dbReference>
<proteinExistence type="predicted"/>
<evidence type="ECO:0000313" key="2">
    <source>
        <dbReference type="Proteomes" id="UP000625247"/>
    </source>
</evidence>
<dbReference type="Proteomes" id="UP000625247">
    <property type="component" value="Unassembled WGS sequence"/>
</dbReference>
<sequence length="117" mass="13517">MSHEYKLEFTSETMAGHVLDVLKQSDSCVAADEEFVYLKDRVIKTEAIFDVRMSHEDQRSLWLEVNFKSLALFDVVRAAIGECQFRCLEDGDVDNEVTLSEAFLIRDITRPEPNRRS</sequence>
<keyword evidence="2" id="KW-1185">Reference proteome</keyword>
<gene>
    <name evidence="1" type="ORF">IFT62_17370</name>
</gene>
<comment type="caution">
    <text evidence="1">The sequence shown here is derived from an EMBL/GenBank/DDBJ whole genome shotgun (WGS) entry which is preliminary data.</text>
</comment>
<name>A0ABR9AA35_9PSED</name>
<accession>A0ABR9AA35</accession>
<organism evidence="1 2">
    <name type="scientific">Pseudomonas lutea</name>
    <dbReference type="NCBI Taxonomy" id="243924"/>
    <lineage>
        <taxon>Bacteria</taxon>
        <taxon>Pseudomonadati</taxon>
        <taxon>Pseudomonadota</taxon>
        <taxon>Gammaproteobacteria</taxon>
        <taxon>Pseudomonadales</taxon>
        <taxon>Pseudomonadaceae</taxon>
        <taxon>Pseudomonas</taxon>
    </lineage>
</organism>
<reference evidence="1 2" key="1">
    <citation type="journal article" date="2020" name="FEMS Microbiol. Ecol.">
        <title>Temporal dynamics of bacterial communities during seed development and maturation.</title>
        <authorList>
            <person name="Chesneau G."/>
            <person name="Torres-Cortes G."/>
            <person name="Briand M."/>
            <person name="Darrasse A."/>
            <person name="Preveaux A."/>
            <person name="Marais C."/>
            <person name="Jacques M.A."/>
            <person name="Shade A."/>
            <person name="Barret M."/>
        </authorList>
    </citation>
    <scope>NUCLEOTIDE SEQUENCE [LARGE SCALE GENOMIC DNA]</scope>
    <source>
        <strain evidence="1 2">CFBP13723</strain>
    </source>
</reference>
<evidence type="ECO:0000313" key="1">
    <source>
        <dbReference type="EMBL" id="MBD8122985.1"/>
    </source>
</evidence>
<protein>
    <submittedName>
        <fullName evidence="1">Uncharacterized protein</fullName>
    </submittedName>
</protein>
<dbReference type="EMBL" id="JACYNP010000008">
    <property type="protein sequence ID" value="MBD8122985.1"/>
    <property type="molecule type" value="Genomic_DNA"/>
</dbReference>